<feature type="transmembrane region" description="Helical" evidence="1">
    <location>
        <begin position="7"/>
        <end position="26"/>
    </location>
</feature>
<proteinExistence type="predicted"/>
<keyword evidence="1" id="KW-0812">Transmembrane</keyword>
<protein>
    <submittedName>
        <fullName evidence="2">Uncharacterized protein</fullName>
    </submittedName>
</protein>
<dbReference type="RefSeq" id="WP_061662375.1">
    <property type="nucleotide sequence ID" value="NZ_LOMO01000001.1"/>
</dbReference>
<dbReference type="AlphaFoldDB" id="A0A9X0SPA9"/>
<evidence type="ECO:0000256" key="1">
    <source>
        <dbReference type="SAM" id="Phobius"/>
    </source>
</evidence>
<accession>A0A9X0SPA9</accession>
<keyword evidence="1" id="KW-1133">Transmembrane helix</keyword>
<dbReference type="Proteomes" id="UP000075476">
    <property type="component" value="Unassembled WGS sequence"/>
</dbReference>
<name>A0A9X0SPA9_BACCE</name>
<evidence type="ECO:0000313" key="3">
    <source>
        <dbReference type="Proteomes" id="UP000075476"/>
    </source>
</evidence>
<feature type="transmembrane region" description="Helical" evidence="1">
    <location>
        <begin position="38"/>
        <end position="55"/>
    </location>
</feature>
<evidence type="ECO:0000313" key="2">
    <source>
        <dbReference type="EMBL" id="KXY51034.1"/>
    </source>
</evidence>
<dbReference type="EMBL" id="LOMO01000001">
    <property type="protein sequence ID" value="KXY51034.1"/>
    <property type="molecule type" value="Genomic_DNA"/>
</dbReference>
<keyword evidence="1" id="KW-0472">Membrane</keyword>
<sequence>MKRIMLGILGAFLCSLGFIIGYIIMYEVPSGRSEWLSLGMKSVVFAILLFVYDYIKMVIKRKGTIIN</sequence>
<organism evidence="2 3">
    <name type="scientific">Bacillus cereus</name>
    <dbReference type="NCBI Taxonomy" id="1396"/>
    <lineage>
        <taxon>Bacteria</taxon>
        <taxon>Bacillati</taxon>
        <taxon>Bacillota</taxon>
        <taxon>Bacilli</taxon>
        <taxon>Bacillales</taxon>
        <taxon>Bacillaceae</taxon>
        <taxon>Bacillus</taxon>
        <taxon>Bacillus cereus group</taxon>
    </lineage>
</organism>
<gene>
    <name evidence="2" type="ORF">AT268_31490</name>
</gene>
<comment type="caution">
    <text evidence="2">The sequence shown here is derived from an EMBL/GenBank/DDBJ whole genome shotgun (WGS) entry which is preliminary data.</text>
</comment>
<reference evidence="2 3" key="1">
    <citation type="submission" date="2015-12" db="EMBL/GenBank/DDBJ databases">
        <title>Bacillus cereus Group isolate.</title>
        <authorList>
            <person name="Kovac J."/>
        </authorList>
    </citation>
    <scope>NUCLEOTIDE SEQUENCE [LARGE SCALE GENOMIC DNA]</scope>
    <source>
        <strain evidence="2 3">FSL K6-0073</strain>
    </source>
</reference>